<dbReference type="InterPro" id="IPR020846">
    <property type="entry name" value="MFS_dom"/>
</dbReference>
<evidence type="ECO:0000256" key="1">
    <source>
        <dbReference type="ARBA" id="ARBA00004141"/>
    </source>
</evidence>
<dbReference type="STRING" id="50376.A0A517KVQ2"/>
<evidence type="ECO:0000259" key="7">
    <source>
        <dbReference type="PROSITE" id="PS50850"/>
    </source>
</evidence>
<dbReference type="PROSITE" id="PS50850">
    <property type="entry name" value="MFS"/>
    <property type="match status" value="1"/>
</dbReference>
<feature type="compositionally biased region" description="Polar residues" evidence="5">
    <location>
        <begin position="1"/>
        <end position="14"/>
    </location>
</feature>
<keyword evidence="3 6" id="KW-1133">Transmembrane helix</keyword>
<feature type="transmembrane region" description="Helical" evidence="6">
    <location>
        <begin position="662"/>
        <end position="682"/>
    </location>
</feature>
<dbReference type="OrthoDB" id="3437016at2759"/>
<sequence length="695" mass="75743">MKQPQKKNSIQASLAQLYDQLDNKRAPEPPPPPRVMVKPRKGGLKSGMKEKRRIVNSENDVTPTTAKKVAFGDEPQAGARRVVFRVEEPPAEVLFAASTKSGLVEKRDIFDHGEAPGRIPKAKVPTTKIAEHWGQLGQEPKRARGKSEDVGVGYGEKGSVHELETIELAKLSTVSLERGSYGSGVDEVEYPTALKLTIIVIALSMAVFCTGLDATIIPVVVPGITDDYKTMQDVGWYGSAYFLASAASQLPYGKLYTFCSIKQVFLYALLLFELSSLICATSHSSDALVAGRAIAGLGSGGVFAGALHIIRHLARPAKRPVYVGIIVCTMALSNIAGPLLGGVISETIDWRWCFWINLPTGLAVSMVLFIFITTPEQKQPRLSWKARLQRLDIPGLVLIVLATTFFLTALEWGGTRFPWRGWQIVLLFCFSVTMLCAFVATQLRLGDMGAIPVSLLKRKEIVACSWLGFCVNGSASVTSFWLPNWFQEIKNASPLESGESMLPQVLGFALFGLLTWPLVTCVGYWGPFILSGTVFMAIGGGMLTTLHTNSSPSAWIGFQCLSGIGYGLCAQAPISLLQEILTYENDVSMATSIVVLWSQLGPLSIDETIFSNSLTQKLARIVPFFESDHRMTLRHGIIQLRNQLEKMHPELASEIVKSYNEAITAVLRIAVVLAALSVLGSLGPGWKRGKRAGEN</sequence>
<feature type="transmembrane region" description="Helical" evidence="6">
    <location>
        <begin position="352"/>
        <end position="372"/>
    </location>
</feature>
<evidence type="ECO:0000313" key="9">
    <source>
        <dbReference type="Proteomes" id="UP000316270"/>
    </source>
</evidence>
<dbReference type="Proteomes" id="UP000316270">
    <property type="component" value="Chromosome 1"/>
</dbReference>
<gene>
    <name evidence="8" type="ORF">FKW77_000692</name>
</gene>
<feature type="region of interest" description="Disordered" evidence="5">
    <location>
        <begin position="1"/>
        <end position="51"/>
    </location>
</feature>
<evidence type="ECO:0000256" key="2">
    <source>
        <dbReference type="ARBA" id="ARBA00022692"/>
    </source>
</evidence>
<feature type="transmembrane region" description="Helical" evidence="6">
    <location>
        <begin position="321"/>
        <end position="340"/>
    </location>
</feature>
<dbReference type="PANTHER" id="PTHR23501">
    <property type="entry name" value="MAJOR FACILITATOR SUPERFAMILY"/>
    <property type="match status" value="1"/>
</dbReference>
<dbReference type="GO" id="GO:0022857">
    <property type="term" value="F:transmembrane transporter activity"/>
    <property type="evidence" value="ECO:0007669"/>
    <property type="project" value="InterPro"/>
</dbReference>
<keyword evidence="4 6" id="KW-0472">Membrane</keyword>
<dbReference type="InterPro" id="IPR011701">
    <property type="entry name" value="MFS"/>
</dbReference>
<protein>
    <recommendedName>
        <fullName evidence="7">Major facilitator superfamily (MFS) profile domain-containing protein</fullName>
    </recommendedName>
</protein>
<feature type="transmembrane region" description="Helical" evidence="6">
    <location>
        <begin position="234"/>
        <end position="252"/>
    </location>
</feature>
<keyword evidence="2 6" id="KW-0812">Transmembrane</keyword>
<dbReference type="CDD" id="cd17502">
    <property type="entry name" value="MFS_Azr1_MDR_like"/>
    <property type="match status" value="1"/>
</dbReference>
<dbReference type="Pfam" id="PF07690">
    <property type="entry name" value="MFS_1"/>
    <property type="match status" value="1"/>
</dbReference>
<name>A0A517KVQ2_9PEZI</name>
<keyword evidence="9" id="KW-1185">Reference proteome</keyword>
<dbReference type="Gene3D" id="1.20.1250.20">
    <property type="entry name" value="MFS general substrate transporter like domains"/>
    <property type="match status" value="1"/>
</dbReference>
<evidence type="ECO:0000256" key="4">
    <source>
        <dbReference type="ARBA" id="ARBA00023136"/>
    </source>
</evidence>
<dbReference type="Gene3D" id="1.20.1720.10">
    <property type="entry name" value="Multidrug resistance protein D"/>
    <property type="match status" value="1"/>
</dbReference>
<dbReference type="AlphaFoldDB" id="A0A517KVQ2"/>
<evidence type="ECO:0000313" key="8">
    <source>
        <dbReference type="EMBL" id="QDS67459.1"/>
    </source>
</evidence>
<organism evidence="8 9">
    <name type="scientific">Venturia effusa</name>
    <dbReference type="NCBI Taxonomy" id="50376"/>
    <lineage>
        <taxon>Eukaryota</taxon>
        <taxon>Fungi</taxon>
        <taxon>Dikarya</taxon>
        <taxon>Ascomycota</taxon>
        <taxon>Pezizomycotina</taxon>
        <taxon>Dothideomycetes</taxon>
        <taxon>Pleosporomycetidae</taxon>
        <taxon>Venturiales</taxon>
        <taxon>Venturiaceae</taxon>
        <taxon>Venturia</taxon>
    </lineage>
</organism>
<dbReference type="EMBL" id="CP042185">
    <property type="protein sequence ID" value="QDS67459.1"/>
    <property type="molecule type" value="Genomic_DNA"/>
</dbReference>
<feature type="transmembrane region" description="Helical" evidence="6">
    <location>
        <begin position="264"/>
        <end position="283"/>
    </location>
</feature>
<dbReference type="GO" id="GO:0005886">
    <property type="term" value="C:plasma membrane"/>
    <property type="evidence" value="ECO:0007669"/>
    <property type="project" value="TreeGrafter"/>
</dbReference>
<feature type="transmembrane region" description="Helical" evidence="6">
    <location>
        <begin position="422"/>
        <end position="440"/>
    </location>
</feature>
<evidence type="ECO:0000256" key="3">
    <source>
        <dbReference type="ARBA" id="ARBA00022989"/>
    </source>
</evidence>
<feature type="transmembrane region" description="Helical" evidence="6">
    <location>
        <begin position="501"/>
        <end position="519"/>
    </location>
</feature>
<dbReference type="PANTHER" id="PTHR23501:SF198">
    <property type="entry name" value="AZOLE RESISTANCE PROTEIN 1-RELATED"/>
    <property type="match status" value="1"/>
</dbReference>
<feature type="transmembrane region" description="Helical" evidence="6">
    <location>
        <begin position="393"/>
        <end position="410"/>
    </location>
</feature>
<feature type="domain" description="Major facilitator superfamily (MFS) profile" evidence="7">
    <location>
        <begin position="199"/>
        <end position="695"/>
    </location>
</feature>
<comment type="subcellular location">
    <subcellularLocation>
        <location evidence="1">Membrane</location>
        <topology evidence="1">Multi-pass membrane protein</topology>
    </subcellularLocation>
</comment>
<evidence type="ECO:0000256" key="6">
    <source>
        <dbReference type="SAM" id="Phobius"/>
    </source>
</evidence>
<feature type="transmembrane region" description="Helical" evidence="6">
    <location>
        <begin position="196"/>
        <end position="222"/>
    </location>
</feature>
<evidence type="ECO:0000256" key="5">
    <source>
        <dbReference type="SAM" id="MobiDB-lite"/>
    </source>
</evidence>
<proteinExistence type="predicted"/>
<dbReference type="SUPFAM" id="SSF103473">
    <property type="entry name" value="MFS general substrate transporter"/>
    <property type="match status" value="1"/>
</dbReference>
<feature type="transmembrane region" description="Helical" evidence="6">
    <location>
        <begin position="289"/>
        <end position="309"/>
    </location>
</feature>
<feature type="transmembrane region" description="Helical" evidence="6">
    <location>
        <begin position="524"/>
        <end position="543"/>
    </location>
</feature>
<dbReference type="InterPro" id="IPR036259">
    <property type="entry name" value="MFS_trans_sf"/>
</dbReference>
<feature type="transmembrane region" description="Helical" evidence="6">
    <location>
        <begin position="461"/>
        <end position="481"/>
    </location>
</feature>
<accession>A0A517KVQ2</accession>
<reference evidence="8 9" key="1">
    <citation type="submission" date="2019-07" db="EMBL/GenBank/DDBJ databases">
        <title>Finished genome of Venturia effusa.</title>
        <authorList>
            <person name="Young C.A."/>
            <person name="Cox M.P."/>
            <person name="Ganley A.R.D."/>
            <person name="David W.J."/>
        </authorList>
    </citation>
    <scope>NUCLEOTIDE SEQUENCE [LARGE SCALE GENOMIC DNA]</scope>
    <source>
        <strain evidence="9">albino</strain>
    </source>
</reference>